<sequence length="386" mass="41655">MRTAPPKSTVPLWKPGVLCVSSWQTLATSRLHAHGKPAWLGTHAAHALTTGPRLLRRYNRTGACVLCAQKQQQQKPVRKSKPDQPLSRQRSRQADVPSVQTEEAKWALLDWSAYNQPWQVPWGWRQVAGGMAAWAISFVLVGLAILPLVAAFAGVKDLSSLSQTDKSFYAFWNQVLETVVGLGIINLVVSKSKPFPDDVFKFSLREPFRKGSGWAAWALAGTIASPFVIGLTATALSAAGYDGVGGRGTVDGVAQMINLDLPSYASLFSVTAILAPLLEETVFRGFLLTSLTKWMPTWAAVFVSAGCFGVAHLSLRDLPQLIALGTLLGFVYVRSRNLLTPMIIHGAWNGTVLTILYMLAASGVNLQEVLASPADAFVQVAGFLSG</sequence>
<organism evidence="4 5">
    <name type="scientific">[Myrmecia] bisecta</name>
    <dbReference type="NCBI Taxonomy" id="41462"/>
    <lineage>
        <taxon>Eukaryota</taxon>
        <taxon>Viridiplantae</taxon>
        <taxon>Chlorophyta</taxon>
        <taxon>core chlorophytes</taxon>
        <taxon>Trebouxiophyceae</taxon>
        <taxon>Trebouxiales</taxon>
        <taxon>Trebouxiaceae</taxon>
        <taxon>Myrmecia</taxon>
    </lineage>
</organism>
<protein>
    <recommendedName>
        <fullName evidence="3">CAAX prenyl protease 2/Lysostaphin resistance protein A-like domain-containing protein</fullName>
    </recommendedName>
</protein>
<dbReference type="GO" id="GO:0080120">
    <property type="term" value="P:CAAX-box protein maturation"/>
    <property type="evidence" value="ECO:0007669"/>
    <property type="project" value="UniProtKB-ARBA"/>
</dbReference>
<dbReference type="PANTHER" id="PTHR43592">
    <property type="entry name" value="CAAX AMINO TERMINAL PROTEASE"/>
    <property type="match status" value="1"/>
</dbReference>
<keyword evidence="2" id="KW-0472">Membrane</keyword>
<evidence type="ECO:0000256" key="1">
    <source>
        <dbReference type="SAM" id="MobiDB-lite"/>
    </source>
</evidence>
<reference evidence="4 5" key="1">
    <citation type="journal article" date="2024" name="Nat. Commun.">
        <title>Phylogenomics reveals the evolutionary origins of lichenization in chlorophyte algae.</title>
        <authorList>
            <person name="Puginier C."/>
            <person name="Libourel C."/>
            <person name="Otte J."/>
            <person name="Skaloud P."/>
            <person name="Haon M."/>
            <person name="Grisel S."/>
            <person name="Petersen M."/>
            <person name="Berrin J.G."/>
            <person name="Delaux P.M."/>
            <person name="Dal Grande F."/>
            <person name="Keller J."/>
        </authorList>
    </citation>
    <scope>NUCLEOTIDE SEQUENCE [LARGE SCALE GENOMIC DNA]</scope>
    <source>
        <strain evidence="4 5">SAG 2043</strain>
    </source>
</reference>
<evidence type="ECO:0000313" key="5">
    <source>
        <dbReference type="Proteomes" id="UP001489004"/>
    </source>
</evidence>
<feature type="transmembrane region" description="Helical" evidence="2">
    <location>
        <begin position="167"/>
        <end position="189"/>
    </location>
</feature>
<dbReference type="Proteomes" id="UP001489004">
    <property type="component" value="Unassembled WGS sequence"/>
</dbReference>
<keyword evidence="5" id="KW-1185">Reference proteome</keyword>
<feature type="domain" description="CAAX prenyl protease 2/Lysostaphin resistance protein A-like" evidence="3">
    <location>
        <begin position="265"/>
        <end position="350"/>
    </location>
</feature>
<keyword evidence="2" id="KW-1133">Transmembrane helix</keyword>
<dbReference type="GO" id="GO:0004175">
    <property type="term" value="F:endopeptidase activity"/>
    <property type="evidence" value="ECO:0007669"/>
    <property type="project" value="UniProtKB-ARBA"/>
</dbReference>
<dbReference type="EMBL" id="JALJOR010000001">
    <property type="protein sequence ID" value="KAK9830470.1"/>
    <property type="molecule type" value="Genomic_DNA"/>
</dbReference>
<proteinExistence type="predicted"/>
<dbReference type="PANTHER" id="PTHR43592:SF15">
    <property type="entry name" value="CAAX AMINO TERMINAL PROTEASE FAMILY PROTEIN"/>
    <property type="match status" value="1"/>
</dbReference>
<feature type="transmembrane region" description="Helical" evidence="2">
    <location>
        <begin position="347"/>
        <end position="366"/>
    </location>
</feature>
<feature type="transmembrane region" description="Helical" evidence="2">
    <location>
        <begin position="214"/>
        <end position="241"/>
    </location>
</feature>
<dbReference type="InterPro" id="IPR003675">
    <property type="entry name" value="Rce1/LyrA-like_dom"/>
</dbReference>
<dbReference type="Pfam" id="PF02517">
    <property type="entry name" value="Rce1-like"/>
    <property type="match status" value="1"/>
</dbReference>
<feature type="transmembrane region" description="Helical" evidence="2">
    <location>
        <begin position="291"/>
        <end position="312"/>
    </location>
</feature>
<comment type="caution">
    <text evidence="4">The sequence shown here is derived from an EMBL/GenBank/DDBJ whole genome shotgun (WGS) entry which is preliminary data.</text>
</comment>
<name>A0AAW1RA87_9CHLO</name>
<evidence type="ECO:0000313" key="4">
    <source>
        <dbReference type="EMBL" id="KAK9830470.1"/>
    </source>
</evidence>
<feature type="region of interest" description="Disordered" evidence="1">
    <location>
        <begin position="74"/>
        <end position="98"/>
    </location>
</feature>
<evidence type="ECO:0000259" key="3">
    <source>
        <dbReference type="Pfam" id="PF02517"/>
    </source>
</evidence>
<dbReference type="AlphaFoldDB" id="A0AAW1RA87"/>
<evidence type="ECO:0000256" key="2">
    <source>
        <dbReference type="SAM" id="Phobius"/>
    </source>
</evidence>
<feature type="transmembrane region" description="Helical" evidence="2">
    <location>
        <begin position="132"/>
        <end position="155"/>
    </location>
</feature>
<accession>A0AAW1RA87</accession>
<keyword evidence="2" id="KW-0812">Transmembrane</keyword>
<gene>
    <name evidence="4" type="ORF">WJX72_011921</name>
</gene>